<evidence type="ECO:0000313" key="2">
    <source>
        <dbReference type="EMBL" id="KXJ85436.1"/>
    </source>
</evidence>
<gene>
    <name evidence="2" type="ORF">Micbo1qcDRAFT_108354</name>
</gene>
<accession>A0A136IKF1</accession>
<dbReference type="Proteomes" id="UP000070501">
    <property type="component" value="Unassembled WGS sequence"/>
</dbReference>
<dbReference type="EMBL" id="KQ964282">
    <property type="protein sequence ID" value="KXJ85436.1"/>
    <property type="molecule type" value="Genomic_DNA"/>
</dbReference>
<dbReference type="InParanoid" id="A0A136IKF1"/>
<dbReference type="STRING" id="196109.A0A136IKF1"/>
<feature type="non-terminal residue" evidence="2">
    <location>
        <position position="1"/>
    </location>
</feature>
<keyword evidence="3" id="KW-1185">Reference proteome</keyword>
<dbReference type="AlphaFoldDB" id="A0A136IKF1"/>
<evidence type="ECO:0000313" key="3">
    <source>
        <dbReference type="Proteomes" id="UP000070501"/>
    </source>
</evidence>
<dbReference type="InterPro" id="IPR052895">
    <property type="entry name" value="HetReg/Transcr_Mod"/>
</dbReference>
<feature type="non-terminal residue" evidence="2">
    <location>
        <position position="135"/>
    </location>
</feature>
<organism evidence="2 3">
    <name type="scientific">Microdochium bolleyi</name>
    <dbReference type="NCBI Taxonomy" id="196109"/>
    <lineage>
        <taxon>Eukaryota</taxon>
        <taxon>Fungi</taxon>
        <taxon>Dikarya</taxon>
        <taxon>Ascomycota</taxon>
        <taxon>Pezizomycotina</taxon>
        <taxon>Sordariomycetes</taxon>
        <taxon>Xylariomycetidae</taxon>
        <taxon>Xylariales</taxon>
        <taxon>Microdochiaceae</taxon>
        <taxon>Microdochium</taxon>
    </lineage>
</organism>
<evidence type="ECO:0000259" key="1">
    <source>
        <dbReference type="Pfam" id="PF06985"/>
    </source>
</evidence>
<dbReference type="PANTHER" id="PTHR24148">
    <property type="entry name" value="ANKYRIN REPEAT DOMAIN-CONTAINING PROTEIN 39 HOMOLOG-RELATED"/>
    <property type="match status" value="1"/>
</dbReference>
<reference evidence="3" key="1">
    <citation type="submission" date="2016-02" db="EMBL/GenBank/DDBJ databases">
        <title>Draft genome sequence of Microdochium bolleyi, a fungal endophyte of beachgrass.</title>
        <authorList>
            <consortium name="DOE Joint Genome Institute"/>
            <person name="David A.S."/>
            <person name="May G."/>
            <person name="Haridas S."/>
            <person name="Lim J."/>
            <person name="Wang M."/>
            <person name="Labutti K."/>
            <person name="Lipzen A."/>
            <person name="Barry K."/>
            <person name="Grigoriev I.V."/>
        </authorList>
    </citation>
    <scope>NUCLEOTIDE SEQUENCE [LARGE SCALE GENOMIC DNA]</scope>
    <source>
        <strain evidence="3">J235TASD1</strain>
    </source>
</reference>
<proteinExistence type="predicted"/>
<feature type="domain" description="Heterokaryon incompatibility" evidence="1">
    <location>
        <begin position="19"/>
        <end position="129"/>
    </location>
</feature>
<name>A0A136IKF1_9PEZI</name>
<dbReference type="Pfam" id="PF06985">
    <property type="entry name" value="HET"/>
    <property type="match status" value="1"/>
</dbReference>
<dbReference type="InterPro" id="IPR010730">
    <property type="entry name" value="HET"/>
</dbReference>
<sequence length="135" mass="15092">DSPLYGDLVVRDLAKTSSYVALSYVWGQSDPQNPRSIYIRKIGSPGDGIGQISITENGHQALWHIRKKFGPTYIWIDAICINQGDLAERSHQVQWMGDIYSSAQRVYVFLGVGDLGTDRAMQYLRAVGNSSERMP</sequence>
<dbReference type="PANTHER" id="PTHR24148:SF73">
    <property type="entry name" value="HET DOMAIN PROTEIN (AFU_ORTHOLOGUE AFUA_8G01020)"/>
    <property type="match status" value="1"/>
</dbReference>
<protein>
    <submittedName>
        <fullName evidence="2">Heterokaryon incompatibility</fullName>
    </submittedName>
</protein>
<dbReference type="OrthoDB" id="5571888at2759"/>